<dbReference type="InterPro" id="IPR001173">
    <property type="entry name" value="Glyco_trans_2-like"/>
</dbReference>
<proteinExistence type="inferred from homology"/>
<keyword evidence="3 6" id="KW-0808">Transferase</keyword>
<keyword evidence="7" id="KW-1185">Reference proteome</keyword>
<dbReference type="EC" id="2.4.-.-" evidence="6"/>
<evidence type="ECO:0000313" key="6">
    <source>
        <dbReference type="EMBL" id="MFJ1267354.1"/>
    </source>
</evidence>
<comment type="caution">
    <text evidence="6">The sequence shown here is derived from an EMBL/GenBank/DDBJ whole genome shotgun (WGS) entry which is preliminary data.</text>
</comment>
<dbReference type="Gene3D" id="3.90.550.10">
    <property type="entry name" value="Spore Coat Polysaccharide Biosynthesis Protein SpsA, Chain A"/>
    <property type="match status" value="1"/>
</dbReference>
<dbReference type="PANTHER" id="PTHR43630">
    <property type="entry name" value="POLY-BETA-1,6-N-ACETYL-D-GLUCOSAMINE SYNTHASE"/>
    <property type="match status" value="1"/>
</dbReference>
<dbReference type="PANTHER" id="PTHR43630:SF1">
    <property type="entry name" value="POLY-BETA-1,6-N-ACETYL-D-GLUCOSAMINE SYNTHASE"/>
    <property type="match status" value="1"/>
</dbReference>
<evidence type="ECO:0000256" key="4">
    <source>
        <dbReference type="SAM" id="Phobius"/>
    </source>
</evidence>
<evidence type="ECO:0000256" key="2">
    <source>
        <dbReference type="ARBA" id="ARBA00022676"/>
    </source>
</evidence>
<feature type="transmembrane region" description="Helical" evidence="4">
    <location>
        <begin position="304"/>
        <end position="333"/>
    </location>
</feature>
<comment type="similarity">
    <text evidence="1">Belongs to the glycosyltransferase 2 family.</text>
</comment>
<dbReference type="GO" id="GO:0016757">
    <property type="term" value="F:glycosyltransferase activity"/>
    <property type="evidence" value="ECO:0007669"/>
    <property type="project" value="UniProtKB-KW"/>
</dbReference>
<dbReference type="InterPro" id="IPR029044">
    <property type="entry name" value="Nucleotide-diphossugar_trans"/>
</dbReference>
<accession>A0ABW8D3U9</accession>
<dbReference type="Pfam" id="PF00535">
    <property type="entry name" value="Glycos_transf_2"/>
    <property type="match status" value="1"/>
</dbReference>
<organism evidence="6 7">
    <name type="scientific">Legionella lytica</name>
    <dbReference type="NCBI Taxonomy" id="96232"/>
    <lineage>
        <taxon>Bacteria</taxon>
        <taxon>Pseudomonadati</taxon>
        <taxon>Pseudomonadota</taxon>
        <taxon>Gammaproteobacteria</taxon>
        <taxon>Legionellales</taxon>
        <taxon>Legionellaceae</taxon>
        <taxon>Legionella</taxon>
    </lineage>
</organism>
<evidence type="ECO:0000259" key="5">
    <source>
        <dbReference type="Pfam" id="PF00535"/>
    </source>
</evidence>
<feature type="domain" description="Glycosyltransferase 2-like" evidence="5">
    <location>
        <begin position="50"/>
        <end position="193"/>
    </location>
</feature>
<gene>
    <name evidence="6" type="ORF">ACD661_02150</name>
</gene>
<feature type="transmembrane region" description="Helical" evidence="4">
    <location>
        <begin position="12"/>
        <end position="34"/>
    </location>
</feature>
<feature type="transmembrane region" description="Helical" evidence="4">
    <location>
        <begin position="449"/>
        <end position="470"/>
    </location>
</feature>
<feature type="transmembrane region" description="Helical" evidence="4">
    <location>
        <begin position="339"/>
        <end position="359"/>
    </location>
</feature>
<protein>
    <submittedName>
        <fullName evidence="6">Glycosyltransferase</fullName>
        <ecNumber evidence="6">2.4.-.-</ecNumber>
    </submittedName>
</protein>
<keyword evidence="2 6" id="KW-0328">Glycosyltransferase</keyword>
<evidence type="ECO:0000256" key="1">
    <source>
        <dbReference type="ARBA" id="ARBA00006739"/>
    </source>
</evidence>
<sequence>MVGLIDFLSFLALLGAVPVITLFLQFLLVGIHGLKNHYSQCKNYTPRVAIIIPVWNEEDVIGFSIDSLMSLNYPYECLRVYAVDDVSTDKTPVILAAKSLEYPEHVINVRRNEKIDFGKAAVVNHGLKTILSDSWAEAIMIIDADVMFEKNTLLRMTRHFADPQISAVTAYIKEGQNPGNFISRSIGFEYIVAQAATRRAQNVLGVMACLAGGAQLHTRANIEQLGGKVDTSTLVEDTYTTFKTQLNNNKVLFDGNAVAIAEEPGDITSLWRQRFRWAEGNVQIIRKFKNIWFRPSAPGGLGGIFFGLIWFSTVLMPLIMITTSIALNALYFLNTALSWQFFRIFSLISFAAYLFTTFYSFCIDPKTSRRVWFEGIIFPGVISLVNMLVAVFPTQATLLIHQYGSAELIYIYDHYFLLWANSWISLCMLCAWILYRLDRAGVTQKITTPLLLLVGYGPLLCVITLAAYSVQFFHREMKWNKTIKTGKVEPRKKSHAVAYDFQKILAADQKEERRLFYYEVLILLILIIFCVLHRYYGLS</sequence>
<reference evidence="6 7" key="1">
    <citation type="submission" date="2024-08" db="EMBL/GenBank/DDBJ databases">
        <title>Draft Genome Sequence of Legionella lytica strain DSB2004, Isolated From a Fire Sprinkler System.</title>
        <authorList>
            <person name="Everhart A.D."/>
            <person name="Kidane D.T."/>
            <person name="Farone A.L."/>
            <person name="Farone M.B."/>
        </authorList>
    </citation>
    <scope>NUCLEOTIDE SEQUENCE [LARGE SCALE GENOMIC DNA]</scope>
    <source>
        <strain evidence="6 7">DSB2004</strain>
    </source>
</reference>
<feature type="transmembrane region" description="Helical" evidence="4">
    <location>
        <begin position="515"/>
        <end position="536"/>
    </location>
</feature>
<evidence type="ECO:0000256" key="3">
    <source>
        <dbReference type="ARBA" id="ARBA00022679"/>
    </source>
</evidence>
<keyword evidence="4" id="KW-0812">Transmembrane</keyword>
<dbReference type="CDD" id="cd06423">
    <property type="entry name" value="CESA_like"/>
    <property type="match status" value="1"/>
</dbReference>
<dbReference type="SUPFAM" id="SSF53448">
    <property type="entry name" value="Nucleotide-diphospho-sugar transferases"/>
    <property type="match status" value="1"/>
</dbReference>
<evidence type="ECO:0000313" key="7">
    <source>
        <dbReference type="Proteomes" id="UP001615550"/>
    </source>
</evidence>
<name>A0ABW8D3U9_9GAMM</name>
<dbReference type="EMBL" id="JBGORX010000001">
    <property type="protein sequence ID" value="MFJ1267354.1"/>
    <property type="molecule type" value="Genomic_DNA"/>
</dbReference>
<keyword evidence="4" id="KW-0472">Membrane</keyword>
<keyword evidence="4" id="KW-1133">Transmembrane helix</keyword>
<dbReference type="RefSeq" id="WP_400185972.1">
    <property type="nucleotide sequence ID" value="NZ_JBGORX010000001.1"/>
</dbReference>
<feature type="transmembrane region" description="Helical" evidence="4">
    <location>
        <begin position="416"/>
        <end position="437"/>
    </location>
</feature>
<feature type="transmembrane region" description="Helical" evidence="4">
    <location>
        <begin position="371"/>
        <end position="396"/>
    </location>
</feature>
<dbReference type="Proteomes" id="UP001615550">
    <property type="component" value="Unassembled WGS sequence"/>
</dbReference>